<feature type="compositionally biased region" description="Pro residues" evidence="1">
    <location>
        <begin position="199"/>
        <end position="212"/>
    </location>
</feature>
<feature type="region of interest" description="Disordered" evidence="1">
    <location>
        <begin position="91"/>
        <end position="291"/>
    </location>
</feature>
<dbReference type="OrthoDB" id="74813at2759"/>
<sequence length="586" mass="63781">MRIKVTTGPPLPLLKAWFPVPSAHPETPSEFTVANLKTRLCNTLPLLSTVAASSLRLSIDGFELLDDCDIGVVRDGDLVCIEQVNASEKVIKPKGNQSERSGSSRKPTPPLRDIHPTSKKRKRSFESTSTSESESTFESDTSSSSSSPSSSSSSSSTTTDSEAASTTSDSEESESETSEPDSGPSLALTRRTDLQATKPKPPPCRPSNPPPNSVRGQLTYVPPGFGKPQTRARNKRRRLKRLHDREAVPPASSPLSGPNAIATDSFAHTENHHDGSGRPQESEKCSSENTPDVVFLPSLSLRNKNKAKNFRSLISKPLPPKIIFADEEENGISIQIESLTANVHSSSVDPSQLASISMQTKVERQPPATISTPPLVPPSSRPSLPPNLFVTSVDVEAGILRPKKKRKMRATAEYGSAVAERGYYAPAPAGGDLVEGTGHAEVNVTLDYGDNEADSQQERIPREQSQEETGPLDVSLNGLEQSAISNWTQFPKITREIQVGLKVGDVIAYKDLGINPTTYTPEYLITIARVMSIDPIKEGQIVVRPLQPRTELSFGARLGRDAEEVREEEFAWDDILNGDWRFIMEC</sequence>
<dbReference type="HOGENOM" id="CLU_017235_0_0_1"/>
<dbReference type="STRING" id="870435.A0A0C3INB9"/>
<feature type="compositionally biased region" description="Basic and acidic residues" evidence="1">
    <location>
        <begin position="267"/>
        <end position="286"/>
    </location>
</feature>
<dbReference type="InParanoid" id="A0A0C3INB9"/>
<feature type="region of interest" description="Disordered" evidence="1">
    <location>
        <begin position="450"/>
        <end position="470"/>
    </location>
</feature>
<feature type="compositionally biased region" description="Polar residues" evidence="1">
    <location>
        <begin position="95"/>
        <end position="106"/>
    </location>
</feature>
<dbReference type="EMBL" id="KN832015">
    <property type="protein sequence ID" value="KIN98457.1"/>
    <property type="molecule type" value="Genomic_DNA"/>
</dbReference>
<evidence type="ECO:0000313" key="2">
    <source>
        <dbReference type="EMBL" id="KIN98457.1"/>
    </source>
</evidence>
<dbReference type="AlphaFoldDB" id="A0A0C3INB9"/>
<gene>
    <name evidence="2" type="ORF">M404DRAFT_1005307</name>
</gene>
<dbReference type="Proteomes" id="UP000054217">
    <property type="component" value="Unassembled WGS sequence"/>
</dbReference>
<accession>A0A0C3INB9</accession>
<evidence type="ECO:0000313" key="3">
    <source>
        <dbReference type="Proteomes" id="UP000054217"/>
    </source>
</evidence>
<name>A0A0C3INB9_PISTI</name>
<evidence type="ECO:0000256" key="1">
    <source>
        <dbReference type="SAM" id="MobiDB-lite"/>
    </source>
</evidence>
<feature type="compositionally biased region" description="Pro residues" evidence="1">
    <location>
        <begin position="374"/>
        <end position="383"/>
    </location>
</feature>
<feature type="compositionally biased region" description="Basic residues" evidence="1">
    <location>
        <begin position="230"/>
        <end position="242"/>
    </location>
</feature>
<feature type="region of interest" description="Disordered" evidence="1">
    <location>
        <begin position="363"/>
        <end position="383"/>
    </location>
</feature>
<keyword evidence="3" id="KW-1185">Reference proteome</keyword>
<feature type="compositionally biased region" description="Low complexity" evidence="1">
    <location>
        <begin position="126"/>
        <end position="168"/>
    </location>
</feature>
<feature type="compositionally biased region" description="Basic and acidic residues" evidence="1">
    <location>
        <begin position="456"/>
        <end position="465"/>
    </location>
</feature>
<protein>
    <recommendedName>
        <fullName evidence="4">Coilin</fullName>
    </recommendedName>
</protein>
<evidence type="ECO:0008006" key="4">
    <source>
        <dbReference type="Google" id="ProtNLM"/>
    </source>
</evidence>
<proteinExistence type="predicted"/>
<reference evidence="2 3" key="1">
    <citation type="submission" date="2014-04" db="EMBL/GenBank/DDBJ databases">
        <authorList>
            <consortium name="DOE Joint Genome Institute"/>
            <person name="Kuo A."/>
            <person name="Kohler A."/>
            <person name="Costa M.D."/>
            <person name="Nagy L.G."/>
            <person name="Floudas D."/>
            <person name="Copeland A."/>
            <person name="Barry K.W."/>
            <person name="Cichocki N."/>
            <person name="Veneault-Fourrey C."/>
            <person name="LaButti K."/>
            <person name="Lindquist E.A."/>
            <person name="Lipzen A."/>
            <person name="Lundell T."/>
            <person name="Morin E."/>
            <person name="Murat C."/>
            <person name="Sun H."/>
            <person name="Tunlid A."/>
            <person name="Henrissat B."/>
            <person name="Grigoriev I.V."/>
            <person name="Hibbett D.S."/>
            <person name="Martin F."/>
            <person name="Nordberg H.P."/>
            <person name="Cantor M.N."/>
            <person name="Hua S.X."/>
        </authorList>
    </citation>
    <scope>NUCLEOTIDE SEQUENCE [LARGE SCALE GENOMIC DNA]</scope>
    <source>
        <strain evidence="2 3">Marx 270</strain>
    </source>
</reference>
<reference evidence="3" key="2">
    <citation type="submission" date="2015-01" db="EMBL/GenBank/DDBJ databases">
        <title>Evolutionary Origins and Diversification of the Mycorrhizal Mutualists.</title>
        <authorList>
            <consortium name="DOE Joint Genome Institute"/>
            <consortium name="Mycorrhizal Genomics Consortium"/>
            <person name="Kohler A."/>
            <person name="Kuo A."/>
            <person name="Nagy L.G."/>
            <person name="Floudas D."/>
            <person name="Copeland A."/>
            <person name="Barry K.W."/>
            <person name="Cichocki N."/>
            <person name="Veneault-Fourrey C."/>
            <person name="LaButti K."/>
            <person name="Lindquist E.A."/>
            <person name="Lipzen A."/>
            <person name="Lundell T."/>
            <person name="Morin E."/>
            <person name="Murat C."/>
            <person name="Riley R."/>
            <person name="Ohm R."/>
            <person name="Sun H."/>
            <person name="Tunlid A."/>
            <person name="Henrissat B."/>
            <person name="Grigoriev I.V."/>
            <person name="Hibbett D.S."/>
            <person name="Martin F."/>
        </authorList>
    </citation>
    <scope>NUCLEOTIDE SEQUENCE [LARGE SCALE GENOMIC DNA]</scope>
    <source>
        <strain evidence="3">Marx 270</strain>
    </source>
</reference>
<organism evidence="2 3">
    <name type="scientific">Pisolithus tinctorius Marx 270</name>
    <dbReference type="NCBI Taxonomy" id="870435"/>
    <lineage>
        <taxon>Eukaryota</taxon>
        <taxon>Fungi</taxon>
        <taxon>Dikarya</taxon>
        <taxon>Basidiomycota</taxon>
        <taxon>Agaricomycotina</taxon>
        <taxon>Agaricomycetes</taxon>
        <taxon>Agaricomycetidae</taxon>
        <taxon>Boletales</taxon>
        <taxon>Sclerodermatineae</taxon>
        <taxon>Pisolithaceae</taxon>
        <taxon>Pisolithus</taxon>
    </lineage>
</organism>
<feature type="compositionally biased region" description="Acidic residues" evidence="1">
    <location>
        <begin position="169"/>
        <end position="179"/>
    </location>
</feature>